<reference evidence="2" key="2">
    <citation type="submission" date="2020-09" db="EMBL/GenBank/DDBJ databases">
        <authorList>
            <person name="Sun Q."/>
            <person name="Zhou Y."/>
        </authorList>
    </citation>
    <scope>NUCLEOTIDE SEQUENCE</scope>
    <source>
        <strain evidence="2">CGMCC 1.15371</strain>
    </source>
</reference>
<keyword evidence="1" id="KW-1133">Transmembrane helix</keyword>
<proteinExistence type="predicted"/>
<accession>A0A8J2YMH2</accession>
<organism evidence="2 3">
    <name type="scientific">Pullulanibacillus camelliae</name>
    <dbReference type="NCBI Taxonomy" id="1707096"/>
    <lineage>
        <taxon>Bacteria</taxon>
        <taxon>Bacillati</taxon>
        <taxon>Bacillota</taxon>
        <taxon>Bacilli</taxon>
        <taxon>Bacillales</taxon>
        <taxon>Sporolactobacillaceae</taxon>
        <taxon>Pullulanibacillus</taxon>
    </lineage>
</organism>
<feature type="transmembrane region" description="Helical" evidence="1">
    <location>
        <begin position="299"/>
        <end position="323"/>
    </location>
</feature>
<keyword evidence="1" id="KW-0812">Transmembrane</keyword>
<dbReference type="Proteomes" id="UP000628775">
    <property type="component" value="Unassembled WGS sequence"/>
</dbReference>
<feature type="transmembrane region" description="Helical" evidence="1">
    <location>
        <begin position="115"/>
        <end position="133"/>
    </location>
</feature>
<feature type="transmembrane region" description="Helical" evidence="1">
    <location>
        <begin position="32"/>
        <end position="54"/>
    </location>
</feature>
<evidence type="ECO:0000313" key="2">
    <source>
        <dbReference type="EMBL" id="GGE52605.1"/>
    </source>
</evidence>
<evidence type="ECO:0000313" key="3">
    <source>
        <dbReference type="Proteomes" id="UP000628775"/>
    </source>
</evidence>
<evidence type="ECO:0000256" key="1">
    <source>
        <dbReference type="SAM" id="Phobius"/>
    </source>
</evidence>
<feature type="transmembrane region" description="Helical" evidence="1">
    <location>
        <begin position="329"/>
        <end position="345"/>
    </location>
</feature>
<feature type="transmembrane region" description="Helical" evidence="1">
    <location>
        <begin position="217"/>
        <end position="240"/>
    </location>
</feature>
<comment type="caution">
    <text evidence="2">The sequence shown here is derived from an EMBL/GenBank/DDBJ whole genome shotgun (WGS) entry which is preliminary data.</text>
</comment>
<dbReference type="PANTHER" id="PTHR37814">
    <property type="entry name" value="CONSERVED MEMBRANE PROTEIN"/>
    <property type="match status" value="1"/>
</dbReference>
<dbReference type="InterPro" id="IPR038728">
    <property type="entry name" value="YkvI-like"/>
</dbReference>
<sequence length="352" mass="38922">MSNKKKILQVAATYIGTVVGAGFATGKEIVEFFISSGVAGLLGILFTGLGFIWIGTKIMRLSSQYGFDSYQAFNDYLFGKKFGLFINSLFLVILFGTTSVMIAGTGSLFQEQLGIAKIWGILFIVLFCFLAMLKGLQGILTVNSIIVPIMIGFTLLIAYLTLGNPTLSHWSFPFPELWSDSRWFINALVYVSYNVTMAIVVLAPLGNEINDERILKWGGFIGGLGLTVILLSSFIVLGTLPHVKTFNIPMAQAIKAYGPLIHYVYVAVVFGEIFSTVIGNVFGLGRQLQNWLHLSQNKIVILILLICVCIGLGDFGTLLAFFYRLFGTIGLFILFFIIFFPVFTLRSQKRLK</sequence>
<protein>
    <submittedName>
        <fullName evidence="2">Membrane protein</fullName>
    </submittedName>
</protein>
<gene>
    <name evidence="2" type="ORF">GCM10011391_34330</name>
</gene>
<dbReference type="PANTHER" id="PTHR37814:SF1">
    <property type="entry name" value="MEMBRANE PROTEIN"/>
    <property type="match status" value="1"/>
</dbReference>
<name>A0A8J2YMH2_9BACL</name>
<dbReference type="AlphaFoldDB" id="A0A8J2YMH2"/>
<feature type="transmembrane region" description="Helical" evidence="1">
    <location>
        <begin position="260"/>
        <end position="278"/>
    </location>
</feature>
<feature type="transmembrane region" description="Helical" evidence="1">
    <location>
        <begin position="183"/>
        <end position="205"/>
    </location>
</feature>
<reference evidence="2" key="1">
    <citation type="journal article" date="2014" name="Int. J. Syst. Evol. Microbiol.">
        <title>Complete genome sequence of Corynebacterium casei LMG S-19264T (=DSM 44701T), isolated from a smear-ripened cheese.</title>
        <authorList>
            <consortium name="US DOE Joint Genome Institute (JGI-PGF)"/>
            <person name="Walter F."/>
            <person name="Albersmeier A."/>
            <person name="Kalinowski J."/>
            <person name="Ruckert C."/>
        </authorList>
    </citation>
    <scope>NUCLEOTIDE SEQUENCE</scope>
    <source>
        <strain evidence="2">CGMCC 1.15371</strain>
    </source>
</reference>
<feature type="transmembrane region" description="Helical" evidence="1">
    <location>
        <begin position="84"/>
        <end position="109"/>
    </location>
</feature>
<dbReference type="RefSeq" id="WP_188697310.1">
    <property type="nucleotide sequence ID" value="NZ_BMIR01000021.1"/>
</dbReference>
<keyword evidence="1" id="KW-0472">Membrane</keyword>
<feature type="transmembrane region" description="Helical" evidence="1">
    <location>
        <begin position="145"/>
        <end position="163"/>
    </location>
</feature>
<dbReference type="EMBL" id="BMIR01000021">
    <property type="protein sequence ID" value="GGE52605.1"/>
    <property type="molecule type" value="Genomic_DNA"/>
</dbReference>
<keyword evidence="3" id="KW-1185">Reference proteome</keyword>
<feature type="transmembrane region" description="Helical" evidence="1">
    <location>
        <begin position="7"/>
        <end position="26"/>
    </location>
</feature>